<evidence type="ECO:0000256" key="4">
    <source>
        <dbReference type="ARBA" id="ARBA00022692"/>
    </source>
</evidence>
<dbReference type="PRINTS" id="PR01077">
    <property type="entry name" value="CLAUDIN"/>
</dbReference>
<keyword evidence="6 8" id="KW-1133">Transmembrane helix</keyword>
<evidence type="ECO:0000313" key="9">
    <source>
        <dbReference type="EMBL" id="NWI55308.1"/>
    </source>
</evidence>
<evidence type="ECO:0000256" key="2">
    <source>
        <dbReference type="ARBA" id="ARBA00022427"/>
    </source>
</evidence>
<dbReference type="PRINTS" id="PR01385">
    <property type="entry name" value="CLAUDIN14"/>
</dbReference>
<dbReference type="PROSITE" id="PS01346">
    <property type="entry name" value="CLAUDIN"/>
    <property type="match status" value="1"/>
</dbReference>
<feature type="transmembrane region" description="Helical" evidence="8">
    <location>
        <begin position="82"/>
        <end position="105"/>
    </location>
</feature>
<comment type="caution">
    <text evidence="8">Lacks conserved residue(s) required for the propagation of feature annotation.</text>
</comment>
<keyword evidence="5 8" id="KW-0965">Cell junction</keyword>
<reference evidence="9" key="1">
    <citation type="submission" date="2019-10" db="EMBL/GenBank/DDBJ databases">
        <title>Bird 10,000 Genomes (B10K) Project - Family phase.</title>
        <authorList>
            <person name="Zhang G."/>
        </authorList>
    </citation>
    <scope>NUCLEOTIDE SEQUENCE</scope>
    <source>
        <strain evidence="9">B10K-DU-002-55</strain>
        <tissue evidence="9">Muscle</tissue>
    </source>
</reference>
<evidence type="ECO:0000256" key="7">
    <source>
        <dbReference type="ARBA" id="ARBA00023136"/>
    </source>
</evidence>
<dbReference type="Proteomes" id="UP000642973">
    <property type="component" value="Unassembled WGS sequence"/>
</dbReference>
<dbReference type="PANTHER" id="PTHR12002">
    <property type="entry name" value="CLAUDIN"/>
    <property type="match status" value="1"/>
</dbReference>
<dbReference type="AlphaFoldDB" id="A0A851CE07"/>
<comment type="subcellular location">
    <subcellularLocation>
        <location evidence="8">Cell junction</location>
        <location evidence="8">Tight junction</location>
    </subcellularLocation>
    <subcellularLocation>
        <location evidence="8">Cell membrane</location>
        <topology evidence="8">Multi-pass membrane protein</topology>
    </subcellularLocation>
</comment>
<dbReference type="EMBL" id="WEIV01015983">
    <property type="protein sequence ID" value="NWI55308.1"/>
    <property type="molecule type" value="Genomic_DNA"/>
</dbReference>
<keyword evidence="3 8" id="KW-1003">Cell membrane</keyword>
<organism evidence="9 10">
    <name type="scientific">Calyptomena viridis</name>
    <name type="common">Lesser green broadbill</name>
    <dbReference type="NCBI Taxonomy" id="135972"/>
    <lineage>
        <taxon>Eukaryota</taxon>
        <taxon>Metazoa</taxon>
        <taxon>Chordata</taxon>
        <taxon>Craniata</taxon>
        <taxon>Vertebrata</taxon>
        <taxon>Euteleostomi</taxon>
        <taxon>Archelosauria</taxon>
        <taxon>Archosauria</taxon>
        <taxon>Dinosauria</taxon>
        <taxon>Saurischia</taxon>
        <taxon>Theropoda</taxon>
        <taxon>Coelurosauria</taxon>
        <taxon>Aves</taxon>
        <taxon>Neognathae</taxon>
        <taxon>Neoaves</taxon>
        <taxon>Telluraves</taxon>
        <taxon>Australaves</taxon>
        <taxon>Passeriformes</taxon>
        <taxon>Eurylaimidae</taxon>
        <taxon>Calyptomena</taxon>
    </lineage>
</organism>
<keyword evidence="2 8" id="KW-0796">Tight junction</keyword>
<feature type="non-terminal residue" evidence="9">
    <location>
        <position position="1"/>
    </location>
</feature>
<dbReference type="InterPro" id="IPR017974">
    <property type="entry name" value="Claudin_CS"/>
</dbReference>
<keyword evidence="10" id="KW-1185">Reference proteome</keyword>
<feature type="transmembrane region" description="Helical" evidence="8">
    <location>
        <begin position="160"/>
        <end position="182"/>
    </location>
</feature>
<dbReference type="Pfam" id="PF00822">
    <property type="entry name" value="PMP22_Claudin"/>
    <property type="match status" value="1"/>
</dbReference>
<dbReference type="GO" id="GO:0005198">
    <property type="term" value="F:structural molecule activity"/>
    <property type="evidence" value="ECO:0007669"/>
    <property type="project" value="InterPro"/>
</dbReference>
<sequence length="209" mass="22711">LIMMSMQLGGVTMAALGWLGSILTCALPMWKMTAYVGSNVMMGQLCSEGLWLKCTYEPTGQTQCKAYDSLLELTPDLQTARVMVVTALFVSLVGFIIFLAGGDFTRCFDDNSRKNRYTMVSGALFIVAGILILIPVSWTADNIISNFYSSIAPEALNRELGAALYIGWAASILLILGGVIMCRSGDYSPQDSYPRKYKVVKTIDPAGCP</sequence>
<evidence type="ECO:0000256" key="8">
    <source>
        <dbReference type="RuleBase" id="RU060637"/>
    </source>
</evidence>
<proteinExistence type="inferred from homology"/>
<dbReference type="GO" id="GO:0005886">
    <property type="term" value="C:plasma membrane"/>
    <property type="evidence" value="ECO:0007669"/>
    <property type="project" value="UniProtKB-SubCell"/>
</dbReference>
<evidence type="ECO:0000256" key="5">
    <source>
        <dbReference type="ARBA" id="ARBA00022949"/>
    </source>
</evidence>
<evidence type="ECO:0000313" key="10">
    <source>
        <dbReference type="Proteomes" id="UP000642973"/>
    </source>
</evidence>
<comment type="similarity">
    <text evidence="1 8">Belongs to the claudin family.</text>
</comment>
<comment type="caution">
    <text evidence="9">The sequence shown here is derived from an EMBL/GenBank/DDBJ whole genome shotgun (WGS) entry which is preliminary data.</text>
</comment>
<protein>
    <recommendedName>
        <fullName evidence="8">Claudin</fullName>
    </recommendedName>
</protein>
<dbReference type="Gene3D" id="1.20.140.150">
    <property type="match status" value="1"/>
</dbReference>
<evidence type="ECO:0000256" key="1">
    <source>
        <dbReference type="ARBA" id="ARBA00008295"/>
    </source>
</evidence>
<dbReference type="FunFam" id="1.20.140.150:FF:000001">
    <property type="entry name" value="Claudin"/>
    <property type="match status" value="1"/>
</dbReference>
<evidence type="ECO:0000256" key="6">
    <source>
        <dbReference type="ARBA" id="ARBA00022989"/>
    </source>
</evidence>
<keyword evidence="7 8" id="KW-0472">Membrane</keyword>
<gene>
    <name evidence="9" type="primary">Cldn4_1</name>
    <name evidence="9" type="ORF">CALVIR_R06424</name>
</gene>
<evidence type="ECO:0000256" key="3">
    <source>
        <dbReference type="ARBA" id="ARBA00022475"/>
    </source>
</evidence>
<dbReference type="InterPro" id="IPR006187">
    <property type="entry name" value="Claudin"/>
</dbReference>
<comment type="function">
    <text evidence="8">Claudins function as major constituents of the tight junction complexes that regulate the permeability of epithelia.</text>
</comment>
<dbReference type="InterPro" id="IPR004031">
    <property type="entry name" value="PMP22/EMP/MP20/Claudin"/>
</dbReference>
<accession>A0A851CE07</accession>
<name>A0A851CE07_CALVR</name>
<feature type="transmembrane region" description="Helical" evidence="8">
    <location>
        <begin position="117"/>
        <end position="140"/>
    </location>
</feature>
<keyword evidence="4 8" id="KW-0812">Transmembrane</keyword>
<feature type="non-terminal residue" evidence="9">
    <location>
        <position position="209"/>
    </location>
</feature>
<dbReference type="GO" id="GO:0005923">
    <property type="term" value="C:bicellular tight junction"/>
    <property type="evidence" value="ECO:0007669"/>
    <property type="project" value="UniProtKB-SubCell"/>
</dbReference>